<keyword evidence="2" id="KW-0547">Nucleotide-binding</keyword>
<dbReference type="GO" id="GO:0016887">
    <property type="term" value="F:ATP hydrolysis activity"/>
    <property type="evidence" value="ECO:0007669"/>
    <property type="project" value="TreeGrafter"/>
</dbReference>
<dbReference type="GO" id="GO:0005886">
    <property type="term" value="C:plasma membrane"/>
    <property type="evidence" value="ECO:0007669"/>
    <property type="project" value="TreeGrafter"/>
</dbReference>
<dbReference type="Gene3D" id="3.40.50.300">
    <property type="entry name" value="P-loop containing nucleotide triphosphate hydrolases"/>
    <property type="match status" value="1"/>
</dbReference>
<gene>
    <name evidence="5" type="ORF">KC980_00765</name>
</gene>
<accession>A0A955ECE6</accession>
<sequence>LQTVFNEMMEGLNYKSINKAEGETSIANIVDLFIEYAYETKASDIHIEPYENISQVRFRLDGVLHDQVQIPKDVHENVVSRIKVLAKLRTDEHLSAQDGKLRRKMEYEDLDIRVSILPLVEGEKCVLRLLASHGKDFSLSELGMDEQSLEKITKAYSNPHGMILTTGPTGSGKTTTNYAVLKMLNKREVNITTIEDPVEFDIEGVNQIQVNQKTNLTFAAGLKSILRQDPDIVLVGEIRDAETAGIAINAAMTGHLVLSTLHTNDAATTLPRLIDMEIEPFLVASTINIIVAQRLVRKICNKCKVSKEVPVKELEAKLPKNLTKKHFGKKKTLTIYEGKGCAVCNHTGYSGRLGIFELLEITPEIRELVMQKANADVLREAAIKEGMITMLEDGIKKIASGATTAAEVLRVTRTEA</sequence>
<dbReference type="AlphaFoldDB" id="A0A955ECE6"/>
<dbReference type="PROSITE" id="PS00662">
    <property type="entry name" value="T2SP_E"/>
    <property type="match status" value="1"/>
</dbReference>
<organism evidence="5 6">
    <name type="scientific">candidate division WWE3 bacterium</name>
    <dbReference type="NCBI Taxonomy" id="2053526"/>
    <lineage>
        <taxon>Bacteria</taxon>
        <taxon>Katanobacteria</taxon>
    </lineage>
</organism>
<proteinExistence type="inferred from homology"/>
<name>A0A955ECE6_UNCKA</name>
<evidence type="ECO:0000256" key="3">
    <source>
        <dbReference type="ARBA" id="ARBA00022840"/>
    </source>
</evidence>
<dbReference type="Proteomes" id="UP000740557">
    <property type="component" value="Unassembled WGS sequence"/>
</dbReference>
<dbReference type="InterPro" id="IPR027417">
    <property type="entry name" value="P-loop_NTPase"/>
</dbReference>
<feature type="domain" description="Bacterial type II secretion system protein E" evidence="4">
    <location>
        <begin position="226"/>
        <end position="240"/>
    </location>
</feature>
<reference evidence="5" key="1">
    <citation type="submission" date="2020-04" db="EMBL/GenBank/DDBJ databases">
        <authorList>
            <person name="Zhang T."/>
        </authorList>
    </citation>
    <scope>NUCLEOTIDE SEQUENCE</scope>
    <source>
        <strain evidence="5">HKST-UBA79</strain>
    </source>
</reference>
<evidence type="ECO:0000256" key="1">
    <source>
        <dbReference type="ARBA" id="ARBA00006611"/>
    </source>
</evidence>
<dbReference type="PANTHER" id="PTHR30258">
    <property type="entry name" value="TYPE II SECRETION SYSTEM PROTEIN GSPE-RELATED"/>
    <property type="match status" value="1"/>
</dbReference>
<dbReference type="EMBL" id="JAGQNX010000020">
    <property type="protein sequence ID" value="MCA9308021.1"/>
    <property type="molecule type" value="Genomic_DNA"/>
</dbReference>
<dbReference type="Pfam" id="PF00437">
    <property type="entry name" value="T2SSE"/>
    <property type="match status" value="1"/>
</dbReference>
<dbReference type="SUPFAM" id="SSF52540">
    <property type="entry name" value="P-loop containing nucleoside triphosphate hydrolases"/>
    <property type="match status" value="1"/>
</dbReference>
<evidence type="ECO:0000256" key="2">
    <source>
        <dbReference type="ARBA" id="ARBA00022741"/>
    </source>
</evidence>
<feature type="non-terminal residue" evidence="5">
    <location>
        <position position="1"/>
    </location>
</feature>
<keyword evidence="3" id="KW-0067">ATP-binding</keyword>
<protein>
    <submittedName>
        <fullName evidence="5">Type II/IV secretion system protein</fullName>
    </submittedName>
</protein>
<dbReference type="CDD" id="cd01129">
    <property type="entry name" value="PulE-GspE-like"/>
    <property type="match status" value="1"/>
</dbReference>
<dbReference type="PANTHER" id="PTHR30258:SF3">
    <property type="entry name" value="SLL1921 PROTEIN"/>
    <property type="match status" value="1"/>
</dbReference>
<evidence type="ECO:0000259" key="4">
    <source>
        <dbReference type="PROSITE" id="PS00662"/>
    </source>
</evidence>
<comment type="similarity">
    <text evidence="1">Belongs to the GSP E family.</text>
</comment>
<dbReference type="GO" id="GO:0005524">
    <property type="term" value="F:ATP binding"/>
    <property type="evidence" value="ECO:0007669"/>
    <property type="project" value="UniProtKB-KW"/>
</dbReference>
<dbReference type="FunFam" id="3.40.50.300:FF:000398">
    <property type="entry name" value="Type IV pilus assembly ATPase PilB"/>
    <property type="match status" value="1"/>
</dbReference>
<comment type="caution">
    <text evidence="5">The sequence shown here is derived from an EMBL/GenBank/DDBJ whole genome shotgun (WGS) entry which is preliminary data.</text>
</comment>
<evidence type="ECO:0000313" key="6">
    <source>
        <dbReference type="Proteomes" id="UP000740557"/>
    </source>
</evidence>
<reference evidence="5" key="2">
    <citation type="journal article" date="2021" name="Microbiome">
        <title>Successional dynamics and alternative stable states in a saline activated sludge microbial community over 9 years.</title>
        <authorList>
            <person name="Wang Y."/>
            <person name="Ye J."/>
            <person name="Ju F."/>
            <person name="Liu L."/>
            <person name="Boyd J.A."/>
            <person name="Deng Y."/>
            <person name="Parks D.H."/>
            <person name="Jiang X."/>
            <person name="Yin X."/>
            <person name="Woodcroft B.J."/>
            <person name="Tyson G.W."/>
            <person name="Hugenholtz P."/>
            <person name="Polz M.F."/>
            <person name="Zhang T."/>
        </authorList>
    </citation>
    <scope>NUCLEOTIDE SEQUENCE</scope>
    <source>
        <strain evidence="5">HKST-UBA79</strain>
    </source>
</reference>
<evidence type="ECO:0000313" key="5">
    <source>
        <dbReference type="EMBL" id="MCA9308021.1"/>
    </source>
</evidence>
<dbReference type="InterPro" id="IPR001482">
    <property type="entry name" value="T2SS/T4SS_dom"/>
</dbReference>
<dbReference type="Gene3D" id="3.30.450.90">
    <property type="match status" value="1"/>
</dbReference>